<keyword evidence="3" id="KW-0812">Transmembrane</keyword>
<dbReference type="Gene3D" id="2.40.30.170">
    <property type="match status" value="1"/>
</dbReference>
<keyword evidence="2" id="KW-0175">Coiled coil</keyword>
<dbReference type="Proteomes" id="UP001320876">
    <property type="component" value="Unassembled WGS sequence"/>
</dbReference>
<evidence type="ECO:0000313" key="6">
    <source>
        <dbReference type="Proteomes" id="UP001320876"/>
    </source>
</evidence>
<gene>
    <name evidence="5" type="ORF">OKA05_05615</name>
</gene>
<dbReference type="Gene3D" id="1.10.287.470">
    <property type="entry name" value="Helix hairpin bin"/>
    <property type="match status" value="1"/>
</dbReference>
<dbReference type="PANTHER" id="PTHR32347:SF29">
    <property type="entry name" value="UPF0194 MEMBRANE PROTEIN YBHG"/>
    <property type="match status" value="1"/>
</dbReference>
<keyword evidence="6" id="KW-1185">Reference proteome</keyword>
<organism evidence="5 6">
    <name type="scientific">Luteolibacter arcticus</name>
    <dbReference type="NCBI Taxonomy" id="1581411"/>
    <lineage>
        <taxon>Bacteria</taxon>
        <taxon>Pseudomonadati</taxon>
        <taxon>Verrucomicrobiota</taxon>
        <taxon>Verrucomicrobiia</taxon>
        <taxon>Verrucomicrobiales</taxon>
        <taxon>Verrucomicrobiaceae</taxon>
        <taxon>Luteolibacter</taxon>
    </lineage>
</organism>
<comment type="subcellular location">
    <subcellularLocation>
        <location evidence="1">Cell envelope</location>
    </subcellularLocation>
</comment>
<keyword evidence="3" id="KW-0472">Membrane</keyword>
<keyword evidence="3" id="KW-1133">Transmembrane helix</keyword>
<evidence type="ECO:0000313" key="5">
    <source>
        <dbReference type="EMBL" id="MCW1922020.1"/>
    </source>
</evidence>
<accession>A0ABT3GEH7</accession>
<dbReference type="Pfam" id="PF25989">
    <property type="entry name" value="YknX_C"/>
    <property type="match status" value="1"/>
</dbReference>
<feature type="transmembrane region" description="Helical" evidence="3">
    <location>
        <begin position="22"/>
        <end position="43"/>
    </location>
</feature>
<dbReference type="InterPro" id="IPR050465">
    <property type="entry name" value="UPF0194_transport"/>
</dbReference>
<dbReference type="RefSeq" id="WP_264486130.1">
    <property type="nucleotide sequence ID" value="NZ_JAPDDT010000002.1"/>
</dbReference>
<dbReference type="Gene3D" id="2.40.420.20">
    <property type="match status" value="1"/>
</dbReference>
<reference evidence="5 6" key="1">
    <citation type="submission" date="2022-10" db="EMBL/GenBank/DDBJ databases">
        <title>Luteolibacter arcticus strain CCTCC AB 2014275, whole genome shotgun sequencing project.</title>
        <authorList>
            <person name="Zhao G."/>
            <person name="Shen L."/>
        </authorList>
    </citation>
    <scope>NUCLEOTIDE SEQUENCE [LARGE SCALE GENOMIC DNA]</scope>
    <source>
        <strain evidence="5 6">CCTCC AB 2014275</strain>
    </source>
</reference>
<dbReference type="EMBL" id="JAPDDT010000002">
    <property type="protein sequence ID" value="MCW1922020.1"/>
    <property type="molecule type" value="Genomic_DNA"/>
</dbReference>
<proteinExistence type="predicted"/>
<name>A0ABT3GEH7_9BACT</name>
<dbReference type="PANTHER" id="PTHR32347">
    <property type="entry name" value="EFFLUX SYSTEM COMPONENT YKNX-RELATED"/>
    <property type="match status" value="1"/>
</dbReference>
<sequence length="414" mass="44106">MSNGNGETPPWEGKRSGSAKSLLRRLVPWLIGGALVAVVAMGLKPKPVEVETGTVARAPLTVRISEEGKTRIRNRYVVAAPLAGRMRRVHFKAGDEVKAGETLLTAIEPVAAPLLDPRAKALAEAIVATREAARSRATETLKAAQSAQLMADANLARIHSLRGGAVSQADRDRAEMEGSMRSADVRAAEFALKVAEHEIAQAHAALDRPAVTIEGNAIEVKAPVSGRLLNVMQESETVVTAGTPIAEIGDPADIEIEAEILSRDAVAMKPGDAVSIEQWGGPQPLAARVRRIEPAAFTKISALGVEEQRVFVLCDLVNPPEEAKALGDRYRVEVRVAVWHSDDALVVPAGALFREGNAWKTFVFRDGKAQAVSLEAGKSDGHFTDVISGLSEGDEVLLHPPDTVKDGTAVTKRK</sequence>
<evidence type="ECO:0000256" key="3">
    <source>
        <dbReference type="SAM" id="Phobius"/>
    </source>
</evidence>
<evidence type="ECO:0000256" key="1">
    <source>
        <dbReference type="ARBA" id="ARBA00004196"/>
    </source>
</evidence>
<dbReference type="InterPro" id="IPR058637">
    <property type="entry name" value="YknX-like_C"/>
</dbReference>
<evidence type="ECO:0000256" key="2">
    <source>
        <dbReference type="ARBA" id="ARBA00023054"/>
    </source>
</evidence>
<evidence type="ECO:0000259" key="4">
    <source>
        <dbReference type="Pfam" id="PF25989"/>
    </source>
</evidence>
<dbReference type="Gene3D" id="2.40.50.100">
    <property type="match status" value="1"/>
</dbReference>
<protein>
    <submittedName>
        <fullName evidence="5">HlyD family efflux transporter periplasmic adaptor subunit</fullName>
    </submittedName>
</protein>
<comment type="caution">
    <text evidence="5">The sequence shown here is derived from an EMBL/GenBank/DDBJ whole genome shotgun (WGS) entry which is preliminary data.</text>
</comment>
<feature type="domain" description="YknX-like C-terminal permuted SH3-like" evidence="4">
    <location>
        <begin position="344"/>
        <end position="411"/>
    </location>
</feature>